<dbReference type="HOGENOM" id="CLU_1216343_0_0_1"/>
<name>A0A072VN84_MEDTR</name>
<accession>A0A072VN84</accession>
<keyword evidence="4" id="KW-1185">Reference proteome</keyword>
<proteinExistence type="predicted"/>
<dbReference type="Proteomes" id="UP000002051">
    <property type="component" value="Unassembled WGS sequence"/>
</dbReference>
<organism evidence="2 4">
    <name type="scientific">Medicago truncatula</name>
    <name type="common">Barrel medic</name>
    <name type="synonym">Medicago tribuloides</name>
    <dbReference type="NCBI Taxonomy" id="3880"/>
    <lineage>
        <taxon>Eukaryota</taxon>
        <taxon>Viridiplantae</taxon>
        <taxon>Streptophyta</taxon>
        <taxon>Embryophyta</taxon>
        <taxon>Tracheophyta</taxon>
        <taxon>Spermatophyta</taxon>
        <taxon>Magnoliopsida</taxon>
        <taxon>eudicotyledons</taxon>
        <taxon>Gunneridae</taxon>
        <taxon>Pentapetalae</taxon>
        <taxon>rosids</taxon>
        <taxon>fabids</taxon>
        <taxon>Fabales</taxon>
        <taxon>Fabaceae</taxon>
        <taxon>Papilionoideae</taxon>
        <taxon>50 kb inversion clade</taxon>
        <taxon>NPAAA clade</taxon>
        <taxon>Hologalegina</taxon>
        <taxon>IRL clade</taxon>
        <taxon>Trifolieae</taxon>
        <taxon>Medicago</taxon>
    </lineage>
</organism>
<evidence type="ECO:0000256" key="1">
    <source>
        <dbReference type="SAM" id="MobiDB-lite"/>
    </source>
</evidence>
<feature type="region of interest" description="Disordered" evidence="1">
    <location>
        <begin position="94"/>
        <end position="145"/>
    </location>
</feature>
<reference evidence="2 4" key="1">
    <citation type="journal article" date="2011" name="Nature">
        <title>The Medicago genome provides insight into the evolution of rhizobial symbioses.</title>
        <authorList>
            <person name="Young N.D."/>
            <person name="Debelle F."/>
            <person name="Oldroyd G.E."/>
            <person name="Geurts R."/>
            <person name="Cannon S.B."/>
            <person name="Udvardi M.K."/>
            <person name="Benedito V.A."/>
            <person name="Mayer K.F."/>
            <person name="Gouzy J."/>
            <person name="Schoof H."/>
            <person name="Van de Peer Y."/>
            <person name="Proost S."/>
            <person name="Cook D.R."/>
            <person name="Meyers B.C."/>
            <person name="Spannagl M."/>
            <person name="Cheung F."/>
            <person name="De Mita S."/>
            <person name="Krishnakumar V."/>
            <person name="Gundlach H."/>
            <person name="Zhou S."/>
            <person name="Mudge J."/>
            <person name="Bharti A.K."/>
            <person name="Murray J.D."/>
            <person name="Naoumkina M.A."/>
            <person name="Rosen B."/>
            <person name="Silverstein K.A."/>
            <person name="Tang H."/>
            <person name="Rombauts S."/>
            <person name="Zhao P.X."/>
            <person name="Zhou P."/>
            <person name="Barbe V."/>
            <person name="Bardou P."/>
            <person name="Bechner M."/>
            <person name="Bellec A."/>
            <person name="Berger A."/>
            <person name="Berges H."/>
            <person name="Bidwell S."/>
            <person name="Bisseling T."/>
            <person name="Choisne N."/>
            <person name="Couloux A."/>
            <person name="Denny R."/>
            <person name="Deshpande S."/>
            <person name="Dai X."/>
            <person name="Doyle J.J."/>
            <person name="Dudez A.M."/>
            <person name="Farmer A.D."/>
            <person name="Fouteau S."/>
            <person name="Franken C."/>
            <person name="Gibelin C."/>
            <person name="Gish J."/>
            <person name="Goldstein S."/>
            <person name="Gonzalez A.J."/>
            <person name="Green P.J."/>
            <person name="Hallab A."/>
            <person name="Hartog M."/>
            <person name="Hua A."/>
            <person name="Humphray S.J."/>
            <person name="Jeong D.H."/>
            <person name="Jing Y."/>
            <person name="Jocker A."/>
            <person name="Kenton S.M."/>
            <person name="Kim D.J."/>
            <person name="Klee K."/>
            <person name="Lai H."/>
            <person name="Lang C."/>
            <person name="Lin S."/>
            <person name="Macmil S.L."/>
            <person name="Magdelenat G."/>
            <person name="Matthews L."/>
            <person name="McCorrison J."/>
            <person name="Monaghan E.L."/>
            <person name="Mun J.H."/>
            <person name="Najar F.Z."/>
            <person name="Nicholson C."/>
            <person name="Noirot C."/>
            <person name="O'Bleness M."/>
            <person name="Paule C.R."/>
            <person name="Poulain J."/>
            <person name="Prion F."/>
            <person name="Qin B."/>
            <person name="Qu C."/>
            <person name="Retzel E.F."/>
            <person name="Riddle C."/>
            <person name="Sallet E."/>
            <person name="Samain S."/>
            <person name="Samson N."/>
            <person name="Sanders I."/>
            <person name="Saurat O."/>
            <person name="Scarpelli C."/>
            <person name="Schiex T."/>
            <person name="Segurens B."/>
            <person name="Severin A.J."/>
            <person name="Sherrier D.J."/>
            <person name="Shi R."/>
            <person name="Sims S."/>
            <person name="Singer S.R."/>
            <person name="Sinharoy S."/>
            <person name="Sterck L."/>
            <person name="Viollet A."/>
            <person name="Wang B.B."/>
            <person name="Wang K."/>
            <person name="Wang M."/>
            <person name="Wang X."/>
            <person name="Warfsmann J."/>
            <person name="Weissenbach J."/>
            <person name="White D.D."/>
            <person name="White J.D."/>
            <person name="Wiley G.B."/>
            <person name="Wincker P."/>
            <person name="Xing Y."/>
            <person name="Yang L."/>
            <person name="Yao Z."/>
            <person name="Ying F."/>
            <person name="Zhai J."/>
            <person name="Zhou L."/>
            <person name="Zuber A."/>
            <person name="Denarie J."/>
            <person name="Dixon R.A."/>
            <person name="May G.D."/>
            <person name="Schwartz D.C."/>
            <person name="Rogers J."/>
            <person name="Quetier F."/>
            <person name="Town C.D."/>
            <person name="Roe B.A."/>
        </authorList>
    </citation>
    <scope>NUCLEOTIDE SEQUENCE [LARGE SCALE GENOMIC DNA]</scope>
    <source>
        <strain evidence="2">A17</strain>
        <strain evidence="3 4">cv. Jemalong A17</strain>
    </source>
</reference>
<protein>
    <submittedName>
        <fullName evidence="2 3">Uncharacterized protein</fullName>
    </submittedName>
</protein>
<feature type="compositionally biased region" description="Low complexity" evidence="1">
    <location>
        <begin position="94"/>
        <end position="108"/>
    </location>
</feature>
<reference evidence="2 4" key="2">
    <citation type="journal article" date="2014" name="BMC Genomics">
        <title>An improved genome release (version Mt4.0) for the model legume Medicago truncatula.</title>
        <authorList>
            <person name="Tang H."/>
            <person name="Krishnakumar V."/>
            <person name="Bidwell S."/>
            <person name="Rosen B."/>
            <person name="Chan A."/>
            <person name="Zhou S."/>
            <person name="Gentzbittel L."/>
            <person name="Childs K.L."/>
            <person name="Yandell M."/>
            <person name="Gundlach H."/>
            <person name="Mayer K.F."/>
            <person name="Schwartz D.C."/>
            <person name="Town C.D."/>
        </authorList>
    </citation>
    <scope>GENOME REANNOTATION</scope>
    <source>
        <strain evidence="2">A17</strain>
        <strain evidence="3 4">cv. Jemalong A17</strain>
    </source>
</reference>
<gene>
    <name evidence="2" type="ordered locus">MTR_1g083987</name>
</gene>
<sequence length="228" mass="25599">MTLFVQAEEELLCTIKSKMKYNKFLTQNQLIRTSKPSTNNRQLISHVSMFIFDNTWFTHWGRDAHSITRTPDKFTTISFPSSAPSIFTAFSSTTTPSLTSNPNSATSLKPPFPLTDKTSNEVSILRTTDPPSNPRPASQKDVNSPCAEFRPTVTRSNGYRFPIRCLTGAERDSDNICHTVQVIDMGIKDSNNRPFAARRKPFTAPERKATAEDFLFPFLASRVVLALT</sequence>
<evidence type="ECO:0000313" key="4">
    <source>
        <dbReference type="Proteomes" id="UP000002051"/>
    </source>
</evidence>
<dbReference type="AlphaFoldDB" id="A0A072VN84"/>
<dbReference type="EMBL" id="CM001217">
    <property type="protein sequence ID" value="KEH43101.1"/>
    <property type="molecule type" value="Genomic_DNA"/>
</dbReference>
<reference evidence="3" key="3">
    <citation type="submission" date="2015-04" db="UniProtKB">
        <authorList>
            <consortium name="EnsemblPlants"/>
        </authorList>
    </citation>
    <scope>IDENTIFICATION</scope>
    <source>
        <strain evidence="3">cv. Jemalong A17</strain>
    </source>
</reference>
<evidence type="ECO:0000313" key="2">
    <source>
        <dbReference type="EMBL" id="KEH43101.1"/>
    </source>
</evidence>
<evidence type="ECO:0000313" key="3">
    <source>
        <dbReference type="EnsemblPlants" id="KEH43101"/>
    </source>
</evidence>
<feature type="compositionally biased region" description="Polar residues" evidence="1">
    <location>
        <begin position="116"/>
        <end position="130"/>
    </location>
</feature>
<dbReference type="EnsemblPlants" id="KEH43101">
    <property type="protein sequence ID" value="KEH43101"/>
    <property type="gene ID" value="MTR_1g083987"/>
</dbReference>